<dbReference type="InterPro" id="IPR009057">
    <property type="entry name" value="Homeodomain-like_sf"/>
</dbReference>
<dbReference type="GO" id="GO:0003700">
    <property type="term" value="F:DNA-binding transcription factor activity"/>
    <property type="evidence" value="ECO:0007669"/>
    <property type="project" value="TreeGrafter"/>
</dbReference>
<sequence length="255" mass="28333">MPGMNARDPIISTPPRAPRAPRADGAEARHRLLHTALRLFAQKGFAKTSTREIAREAGVNISAISYYFSDKNGLYGACFTEPMGGDSDDLVAIFSTPDLTLEEALRICFTSVIEPLKQGEIVRQCIQLHMREMLEPTSQWAKEIERDIKGPHRAIVELLCRHLKLERADDDIHRLTFAITGLSMQLYVNQDFIEAVRPSLLRTPRSIDTWANRLTVYALALVQAEAARRQALTADEKAAATAPAASPARAARKKT</sequence>
<dbReference type="Gene3D" id="1.10.10.60">
    <property type="entry name" value="Homeodomain-like"/>
    <property type="match status" value="1"/>
</dbReference>
<protein>
    <submittedName>
        <fullName evidence="7">Regulatory protein TetR</fullName>
    </submittedName>
</protein>
<dbReference type="InterPro" id="IPR050109">
    <property type="entry name" value="HTH-type_TetR-like_transc_reg"/>
</dbReference>
<feature type="domain" description="HTH tetR-type" evidence="6">
    <location>
        <begin position="26"/>
        <end position="86"/>
    </location>
</feature>
<dbReference type="PANTHER" id="PTHR30055:SF234">
    <property type="entry name" value="HTH-TYPE TRANSCRIPTIONAL REGULATOR BETI"/>
    <property type="match status" value="1"/>
</dbReference>
<feature type="compositionally biased region" description="Low complexity" evidence="5">
    <location>
        <begin position="239"/>
        <end position="249"/>
    </location>
</feature>
<dbReference type="STRING" id="595537.Varpa_3448"/>
<dbReference type="InterPro" id="IPR001647">
    <property type="entry name" value="HTH_TetR"/>
</dbReference>
<evidence type="ECO:0000256" key="1">
    <source>
        <dbReference type="ARBA" id="ARBA00023015"/>
    </source>
</evidence>
<dbReference type="PANTHER" id="PTHR30055">
    <property type="entry name" value="HTH-TYPE TRANSCRIPTIONAL REGULATOR RUTR"/>
    <property type="match status" value="1"/>
</dbReference>
<dbReference type="RefSeq" id="WP_013541860.1">
    <property type="nucleotide sequence ID" value="NC_014931.1"/>
</dbReference>
<dbReference type="Pfam" id="PF09209">
    <property type="entry name" value="CecR_C"/>
    <property type="match status" value="1"/>
</dbReference>
<accession>E6UW61</accession>
<gene>
    <name evidence="7" type="ordered locus">Varpa_3448</name>
</gene>
<feature type="region of interest" description="Disordered" evidence="5">
    <location>
        <begin position="1"/>
        <end position="25"/>
    </location>
</feature>
<dbReference type="Pfam" id="PF00440">
    <property type="entry name" value="TetR_N"/>
    <property type="match status" value="1"/>
</dbReference>
<dbReference type="eggNOG" id="COG1309">
    <property type="taxonomic scope" value="Bacteria"/>
</dbReference>
<dbReference type="AlphaFoldDB" id="E6UW61"/>
<keyword evidence="2 4" id="KW-0238">DNA-binding</keyword>
<evidence type="ECO:0000256" key="3">
    <source>
        <dbReference type="ARBA" id="ARBA00023163"/>
    </source>
</evidence>
<dbReference type="InterPro" id="IPR015292">
    <property type="entry name" value="Tscrpt_reg_YbiH_C"/>
</dbReference>
<dbReference type="Proteomes" id="UP000008917">
    <property type="component" value="Chromosome"/>
</dbReference>
<evidence type="ECO:0000313" key="7">
    <source>
        <dbReference type="EMBL" id="ADU37633.1"/>
    </source>
</evidence>
<organism evidence="7 8">
    <name type="scientific">Variovorax paradoxus (strain EPS)</name>
    <dbReference type="NCBI Taxonomy" id="595537"/>
    <lineage>
        <taxon>Bacteria</taxon>
        <taxon>Pseudomonadati</taxon>
        <taxon>Pseudomonadota</taxon>
        <taxon>Betaproteobacteria</taxon>
        <taxon>Burkholderiales</taxon>
        <taxon>Comamonadaceae</taxon>
        <taxon>Variovorax</taxon>
    </lineage>
</organism>
<evidence type="ECO:0000256" key="4">
    <source>
        <dbReference type="PROSITE-ProRule" id="PRU00335"/>
    </source>
</evidence>
<dbReference type="KEGG" id="vpe:Varpa_3448"/>
<feature type="region of interest" description="Disordered" evidence="5">
    <location>
        <begin position="235"/>
        <end position="255"/>
    </location>
</feature>
<dbReference type="SUPFAM" id="SSF46689">
    <property type="entry name" value="Homeodomain-like"/>
    <property type="match status" value="1"/>
</dbReference>
<evidence type="ECO:0000256" key="2">
    <source>
        <dbReference type="ARBA" id="ARBA00023125"/>
    </source>
</evidence>
<dbReference type="PRINTS" id="PR00455">
    <property type="entry name" value="HTHTETR"/>
</dbReference>
<dbReference type="GO" id="GO:0000976">
    <property type="term" value="F:transcription cis-regulatory region binding"/>
    <property type="evidence" value="ECO:0007669"/>
    <property type="project" value="TreeGrafter"/>
</dbReference>
<name>E6UW61_VARPE</name>
<reference evidence="7 8" key="2">
    <citation type="journal article" date="2013" name="Genome Announc.">
        <title>Genome of the Root-Associated Plant Growth-Promoting Bacterium Variovorax paradoxus Strain EPS.</title>
        <authorList>
            <person name="Han J.I."/>
            <person name="Spain J.C."/>
            <person name="Leadbetter J.R."/>
            <person name="Ovchinnikova G."/>
            <person name="Goodwin L.A."/>
            <person name="Han C.S."/>
            <person name="Woyke T."/>
            <person name="Davenport K.W."/>
            <person name="Orwin P.M."/>
        </authorList>
    </citation>
    <scope>NUCLEOTIDE SEQUENCE [LARGE SCALE GENOMIC DNA]</scope>
    <source>
        <strain evidence="7 8">EPS</strain>
    </source>
</reference>
<evidence type="ECO:0000259" key="6">
    <source>
        <dbReference type="PROSITE" id="PS50977"/>
    </source>
</evidence>
<dbReference type="Gene3D" id="1.10.357.10">
    <property type="entry name" value="Tetracycline Repressor, domain 2"/>
    <property type="match status" value="1"/>
</dbReference>
<reference evidence="8" key="1">
    <citation type="submission" date="2010-12" db="EMBL/GenBank/DDBJ databases">
        <title>Complete sequence of Variovorax paradoxus EPS.</title>
        <authorList>
            <consortium name="US DOE Joint Genome Institute"/>
            <person name="Lucas S."/>
            <person name="Copeland A."/>
            <person name="Lapidus A."/>
            <person name="Cheng J.-F."/>
            <person name="Goodwin L."/>
            <person name="Pitluck S."/>
            <person name="Teshima H."/>
            <person name="Detter J.C."/>
            <person name="Han C."/>
            <person name="Tapia R."/>
            <person name="Land M."/>
            <person name="Hauser L."/>
            <person name="Kyrpides N."/>
            <person name="Ivanova N."/>
            <person name="Ovchinnikova G."/>
            <person name="Orwin P."/>
            <person name="Han J.-I.G."/>
            <person name="Woyke T."/>
        </authorList>
    </citation>
    <scope>NUCLEOTIDE SEQUENCE [LARGE SCALE GENOMIC DNA]</scope>
    <source>
        <strain evidence="8">EPS</strain>
    </source>
</reference>
<dbReference type="EMBL" id="CP002417">
    <property type="protein sequence ID" value="ADU37633.1"/>
    <property type="molecule type" value="Genomic_DNA"/>
</dbReference>
<dbReference type="HOGENOM" id="CLU_069356_16_1_4"/>
<dbReference type="InterPro" id="IPR036271">
    <property type="entry name" value="Tet_transcr_reg_TetR-rel_C_sf"/>
</dbReference>
<dbReference type="SUPFAM" id="SSF48498">
    <property type="entry name" value="Tetracyclin repressor-like, C-terminal domain"/>
    <property type="match status" value="1"/>
</dbReference>
<feature type="DNA-binding region" description="H-T-H motif" evidence="4">
    <location>
        <begin position="49"/>
        <end position="68"/>
    </location>
</feature>
<keyword evidence="1" id="KW-0805">Transcription regulation</keyword>
<dbReference type="PROSITE" id="PS50977">
    <property type="entry name" value="HTH_TETR_2"/>
    <property type="match status" value="1"/>
</dbReference>
<keyword evidence="3" id="KW-0804">Transcription</keyword>
<proteinExistence type="predicted"/>
<evidence type="ECO:0000256" key="5">
    <source>
        <dbReference type="SAM" id="MobiDB-lite"/>
    </source>
</evidence>
<evidence type="ECO:0000313" key="8">
    <source>
        <dbReference type="Proteomes" id="UP000008917"/>
    </source>
</evidence>